<evidence type="ECO:0000259" key="2">
    <source>
        <dbReference type="Pfam" id="PF09331"/>
    </source>
</evidence>
<evidence type="ECO:0000313" key="4">
    <source>
        <dbReference type="EMBL" id="GMN21534.1"/>
    </source>
</evidence>
<evidence type="ECO:0000313" key="3">
    <source>
        <dbReference type="EMBL" id="GMN21522.1"/>
    </source>
</evidence>
<gene>
    <name evidence="3" type="ORF">TIFTF001_045515</name>
    <name evidence="4" type="ORF">TIFTF001_045517</name>
</gene>
<dbReference type="Gramene" id="FCD_00029434-RA">
    <property type="protein sequence ID" value="FCD_00029434-RA:cds"/>
    <property type="gene ID" value="FCD_00029434"/>
</dbReference>
<evidence type="ECO:0000256" key="1">
    <source>
        <dbReference type="SAM" id="MobiDB-lite"/>
    </source>
</evidence>
<dbReference type="Proteomes" id="UP001187192">
    <property type="component" value="Unassembled WGS sequence"/>
</dbReference>
<reference evidence="3" key="1">
    <citation type="submission" date="2023-07" db="EMBL/GenBank/DDBJ databases">
        <title>draft genome sequence of fig (Ficus carica).</title>
        <authorList>
            <person name="Takahashi T."/>
            <person name="Nishimura K."/>
        </authorList>
    </citation>
    <scope>NUCLEOTIDE SEQUENCE</scope>
</reference>
<name>A0AA88CLZ2_FICCA</name>
<proteinExistence type="predicted"/>
<protein>
    <recommendedName>
        <fullName evidence="2">DUF1985 domain-containing protein</fullName>
    </recommendedName>
</protein>
<dbReference type="AlphaFoldDB" id="A0AA88CLZ2"/>
<dbReference type="InterPro" id="IPR015410">
    <property type="entry name" value="DUF1985"/>
</dbReference>
<keyword evidence="5" id="KW-1185">Reference proteome</keyword>
<comment type="caution">
    <text evidence="3">The sequence shown here is derived from an EMBL/GenBank/DDBJ whole genome shotgun (WGS) entry which is preliminary data.</text>
</comment>
<sequence>MKTKGKEPITEKSPKSTKAQGKITKEKGSMSETATKSKKSSTQKQTPQQKDLFKKGPFGKFLHLKLGDKFPAKLAQQLVLLQVKLDDNSELAFKFGNRKMVMEIKDFALITGLNCRAKIYGKKLTRPTVSILEKYFEEKPVTVGALQYMFEAATEILAQAPDENVVRMANLYCTEKLIVSNQNKLKVNEEHLKMVYDDEELKKCPWGTISYEKT</sequence>
<dbReference type="Pfam" id="PF09331">
    <property type="entry name" value="DUF1985"/>
    <property type="match status" value="1"/>
</dbReference>
<dbReference type="EMBL" id="BTGU01004020">
    <property type="protein sequence ID" value="GMN21534.1"/>
    <property type="molecule type" value="Genomic_DNA"/>
</dbReference>
<feature type="domain" description="DUF1985" evidence="2">
    <location>
        <begin position="82"/>
        <end position="213"/>
    </location>
</feature>
<dbReference type="EMBL" id="BTGU01004019">
    <property type="protein sequence ID" value="GMN21522.1"/>
    <property type="molecule type" value="Genomic_DNA"/>
</dbReference>
<accession>A0AA88CLZ2</accession>
<organism evidence="3 5">
    <name type="scientific">Ficus carica</name>
    <name type="common">Common fig</name>
    <dbReference type="NCBI Taxonomy" id="3494"/>
    <lineage>
        <taxon>Eukaryota</taxon>
        <taxon>Viridiplantae</taxon>
        <taxon>Streptophyta</taxon>
        <taxon>Embryophyta</taxon>
        <taxon>Tracheophyta</taxon>
        <taxon>Spermatophyta</taxon>
        <taxon>Magnoliopsida</taxon>
        <taxon>eudicotyledons</taxon>
        <taxon>Gunneridae</taxon>
        <taxon>Pentapetalae</taxon>
        <taxon>rosids</taxon>
        <taxon>fabids</taxon>
        <taxon>Rosales</taxon>
        <taxon>Moraceae</taxon>
        <taxon>Ficeae</taxon>
        <taxon>Ficus</taxon>
    </lineage>
</organism>
<dbReference type="PANTHER" id="PTHR48449">
    <property type="entry name" value="DUF1985 DOMAIN-CONTAINING PROTEIN"/>
    <property type="match status" value="1"/>
</dbReference>
<feature type="region of interest" description="Disordered" evidence="1">
    <location>
        <begin position="1"/>
        <end position="54"/>
    </location>
</feature>
<feature type="compositionally biased region" description="Basic and acidic residues" evidence="1">
    <location>
        <begin position="1"/>
        <end position="14"/>
    </location>
</feature>
<dbReference type="PANTHER" id="PTHR48449:SF1">
    <property type="entry name" value="DUF1985 DOMAIN-CONTAINING PROTEIN"/>
    <property type="match status" value="1"/>
</dbReference>
<evidence type="ECO:0000313" key="5">
    <source>
        <dbReference type="Proteomes" id="UP001187192"/>
    </source>
</evidence>